<accession>A0A2V5HZU2</accession>
<organism evidence="2 3">
    <name type="scientific">Aspergillus indologenus CBS 114.80</name>
    <dbReference type="NCBI Taxonomy" id="1450541"/>
    <lineage>
        <taxon>Eukaryota</taxon>
        <taxon>Fungi</taxon>
        <taxon>Dikarya</taxon>
        <taxon>Ascomycota</taxon>
        <taxon>Pezizomycotina</taxon>
        <taxon>Eurotiomycetes</taxon>
        <taxon>Eurotiomycetidae</taxon>
        <taxon>Eurotiales</taxon>
        <taxon>Aspergillaceae</taxon>
        <taxon>Aspergillus</taxon>
        <taxon>Aspergillus subgen. Circumdati</taxon>
    </lineage>
</organism>
<keyword evidence="3" id="KW-1185">Reference proteome</keyword>
<evidence type="ECO:0000313" key="2">
    <source>
        <dbReference type="EMBL" id="PYI28282.1"/>
    </source>
</evidence>
<reference evidence="2 3" key="1">
    <citation type="submission" date="2018-02" db="EMBL/GenBank/DDBJ databases">
        <title>The genomes of Aspergillus section Nigri reveals drivers in fungal speciation.</title>
        <authorList>
            <consortium name="DOE Joint Genome Institute"/>
            <person name="Vesth T.C."/>
            <person name="Nybo J."/>
            <person name="Theobald S."/>
            <person name="Brandl J."/>
            <person name="Frisvad J.C."/>
            <person name="Nielsen K.F."/>
            <person name="Lyhne E.K."/>
            <person name="Kogle M.E."/>
            <person name="Kuo A."/>
            <person name="Riley R."/>
            <person name="Clum A."/>
            <person name="Nolan M."/>
            <person name="Lipzen A."/>
            <person name="Salamov A."/>
            <person name="Henrissat B."/>
            <person name="Wiebenga A."/>
            <person name="De vries R.P."/>
            <person name="Grigoriev I.V."/>
            <person name="Mortensen U.H."/>
            <person name="Andersen M.R."/>
            <person name="Baker S.E."/>
        </authorList>
    </citation>
    <scope>NUCLEOTIDE SEQUENCE [LARGE SCALE GENOMIC DNA]</scope>
    <source>
        <strain evidence="2 3">CBS 114.80</strain>
    </source>
</reference>
<feature type="chain" id="PRO_5015885066" evidence="1">
    <location>
        <begin position="24"/>
        <end position="62"/>
    </location>
</feature>
<evidence type="ECO:0000256" key="1">
    <source>
        <dbReference type="SAM" id="SignalP"/>
    </source>
</evidence>
<gene>
    <name evidence="2" type="ORF">BP00DRAFT_264214</name>
</gene>
<dbReference type="Proteomes" id="UP000248817">
    <property type="component" value="Unassembled WGS sequence"/>
</dbReference>
<feature type="signal peptide" evidence="1">
    <location>
        <begin position="1"/>
        <end position="23"/>
    </location>
</feature>
<sequence>MTLFLTLELLLVLSFPISIPSLAMFYSNNTTPRLQRFSFLSWLIPPKSHLFFFFSVSDPKNH</sequence>
<proteinExistence type="predicted"/>
<dbReference type="AlphaFoldDB" id="A0A2V5HZU2"/>
<dbReference type="EMBL" id="KZ825551">
    <property type="protein sequence ID" value="PYI28282.1"/>
    <property type="molecule type" value="Genomic_DNA"/>
</dbReference>
<protein>
    <submittedName>
        <fullName evidence="2">Uncharacterized protein</fullName>
    </submittedName>
</protein>
<evidence type="ECO:0000313" key="3">
    <source>
        <dbReference type="Proteomes" id="UP000248817"/>
    </source>
</evidence>
<name>A0A2V5HZU2_9EURO</name>
<keyword evidence="1" id="KW-0732">Signal</keyword>